<dbReference type="EMBL" id="JAGTIS010000003">
    <property type="protein sequence ID" value="MBT8766015.1"/>
    <property type="molecule type" value="Genomic_DNA"/>
</dbReference>
<dbReference type="InterPro" id="IPR000792">
    <property type="entry name" value="Tscrpt_reg_LuxR_C"/>
</dbReference>
<dbReference type="InterPro" id="IPR016032">
    <property type="entry name" value="Sig_transdc_resp-reg_C-effctor"/>
</dbReference>
<evidence type="ECO:0000313" key="2">
    <source>
        <dbReference type="EMBL" id="MBT8766015.1"/>
    </source>
</evidence>
<sequence length="423" mass="46215">MAAKPAVAFRPVPGCAGSAQPAPATGWETRLPTAHALLAQVGAGDVLSELIGLVYEGLNEATPWYSFAERLRHLWAALNVTVTLHHSDDLPCDVQVMSVDEDDDTDWLLAEQIHRERFTHIELVRPESVLPGDVIVFGPTDVEPDCAAFLDSLNIASCLRTCFAEPGGMRCWVDVIRARRTPEHPFSSADLELIRGLLPHLTRALGLYARIKRQEAEKSIYEGSLDHLVLGCLVLDGDAKVICVNRAARAIIDKYPGIELNHERVQLQDRMMQRVLEKAMANAIASRMQRGGGCHGELVRLHAQDGVLLGMLVTPVPLAPYYQGKHVPSVIIYLSELTESFAALQAAKSAPPDLIAQLFDLTRQEAKLAALLAAGRTISEAAEQMGIAVTAARNYSKNIYAKLGIKGQTDLVRIVCKSFALLR</sequence>
<gene>
    <name evidence="2" type="ORF">J7302_07710</name>
</gene>
<organism evidence="2 3">
    <name type="scientific">Metapseudomonas boanensis</name>
    <dbReference type="NCBI Taxonomy" id="2822138"/>
    <lineage>
        <taxon>Bacteria</taxon>
        <taxon>Pseudomonadati</taxon>
        <taxon>Pseudomonadota</taxon>
        <taxon>Gammaproteobacteria</taxon>
        <taxon>Pseudomonadales</taxon>
        <taxon>Pseudomonadaceae</taxon>
        <taxon>Metapseudomonas</taxon>
    </lineage>
</organism>
<keyword evidence="3" id="KW-1185">Reference proteome</keyword>
<evidence type="ECO:0000259" key="1">
    <source>
        <dbReference type="PROSITE" id="PS50043"/>
    </source>
</evidence>
<dbReference type="Pfam" id="PF00196">
    <property type="entry name" value="GerE"/>
    <property type="match status" value="1"/>
</dbReference>
<accession>A0ABS5XEA2</accession>
<evidence type="ECO:0000313" key="3">
    <source>
        <dbReference type="Proteomes" id="UP001519667"/>
    </source>
</evidence>
<feature type="domain" description="HTH luxR-type" evidence="1">
    <location>
        <begin position="354"/>
        <end position="419"/>
    </location>
</feature>
<dbReference type="SUPFAM" id="SSF46894">
    <property type="entry name" value="C-terminal effector domain of the bipartite response regulators"/>
    <property type="match status" value="1"/>
</dbReference>
<dbReference type="SMART" id="SM00421">
    <property type="entry name" value="HTH_LUXR"/>
    <property type="match status" value="1"/>
</dbReference>
<dbReference type="RefSeq" id="WP_215372616.1">
    <property type="nucleotide sequence ID" value="NZ_JAGTIS010000003.1"/>
</dbReference>
<dbReference type="Gene3D" id="1.10.10.10">
    <property type="entry name" value="Winged helix-like DNA-binding domain superfamily/Winged helix DNA-binding domain"/>
    <property type="match status" value="1"/>
</dbReference>
<name>A0ABS5XEA2_9GAMM</name>
<dbReference type="PROSITE" id="PS50043">
    <property type="entry name" value="HTH_LUXR_2"/>
    <property type="match status" value="1"/>
</dbReference>
<dbReference type="Proteomes" id="UP001519667">
    <property type="component" value="Unassembled WGS sequence"/>
</dbReference>
<reference evidence="2 3" key="1">
    <citation type="submission" date="2021-04" db="EMBL/GenBank/DDBJ databases">
        <title>Pseudomonas boanensis sp. nov., a bacterium isolated from river water used for household purposes in Boane District, Mozambique.</title>
        <authorList>
            <person name="Nicklasson M."/>
            <person name="Martin-Rodriguez A.J."/>
            <person name="Thorell K."/>
            <person name="Neves L."/>
            <person name="Mussagy A."/>
            <person name="Rydberg H.A."/>
            <person name="Hernroth B."/>
            <person name="Svensson-Stadler L."/>
            <person name="Sjoling A."/>
        </authorList>
    </citation>
    <scope>NUCLEOTIDE SEQUENCE [LARGE SCALE GENOMIC DNA]</scope>
    <source>
        <strain evidence="2 3">DB1</strain>
    </source>
</reference>
<dbReference type="InterPro" id="IPR036388">
    <property type="entry name" value="WH-like_DNA-bd_sf"/>
</dbReference>
<comment type="caution">
    <text evidence="2">The sequence shown here is derived from an EMBL/GenBank/DDBJ whole genome shotgun (WGS) entry which is preliminary data.</text>
</comment>
<proteinExistence type="predicted"/>
<protein>
    <recommendedName>
        <fullName evidence="1">HTH luxR-type domain-containing protein</fullName>
    </recommendedName>
</protein>